<evidence type="ECO:0000256" key="4">
    <source>
        <dbReference type="ARBA" id="ARBA00022840"/>
    </source>
</evidence>
<evidence type="ECO:0000256" key="3">
    <source>
        <dbReference type="ARBA" id="ARBA00022763"/>
    </source>
</evidence>
<keyword evidence="6" id="KW-0539">Nucleus</keyword>
<evidence type="ECO:0000256" key="1">
    <source>
        <dbReference type="ARBA" id="ARBA00004123"/>
    </source>
</evidence>
<evidence type="ECO:0000313" key="10">
    <source>
        <dbReference type="Proteomes" id="UP001363622"/>
    </source>
</evidence>
<evidence type="ECO:0000256" key="6">
    <source>
        <dbReference type="ARBA" id="ARBA00023242"/>
    </source>
</evidence>
<protein>
    <submittedName>
        <fullName evidence="9">P-loop containing nucleoside triphosphate hydrolase protein</fullName>
    </submittedName>
</protein>
<dbReference type="InterPro" id="IPR013632">
    <property type="entry name" value="Rad51_C"/>
</dbReference>
<feature type="region of interest" description="Disordered" evidence="7">
    <location>
        <begin position="316"/>
        <end position="352"/>
    </location>
</feature>
<feature type="region of interest" description="Disordered" evidence="7">
    <location>
        <begin position="470"/>
        <end position="499"/>
    </location>
</feature>
<dbReference type="SUPFAM" id="SSF52540">
    <property type="entry name" value="P-loop containing nucleoside triphosphate hydrolases"/>
    <property type="match status" value="1"/>
</dbReference>
<proteinExistence type="predicted"/>
<dbReference type="PROSITE" id="PS50162">
    <property type="entry name" value="RECA_2"/>
    <property type="match status" value="1"/>
</dbReference>
<gene>
    <name evidence="9" type="ORF">IWZ03DRAFT_367840</name>
</gene>
<keyword evidence="10" id="KW-1185">Reference proteome</keyword>
<dbReference type="GO" id="GO:0016787">
    <property type="term" value="F:hydrolase activity"/>
    <property type="evidence" value="ECO:0007669"/>
    <property type="project" value="UniProtKB-KW"/>
</dbReference>
<feature type="compositionally biased region" description="Low complexity" evidence="7">
    <location>
        <begin position="478"/>
        <end position="490"/>
    </location>
</feature>
<dbReference type="InterPro" id="IPR047348">
    <property type="entry name" value="XRCC3-like_C"/>
</dbReference>
<dbReference type="CDD" id="cd19491">
    <property type="entry name" value="XRCC3"/>
    <property type="match status" value="1"/>
</dbReference>
<dbReference type="Pfam" id="PF08423">
    <property type="entry name" value="Rad51"/>
    <property type="match status" value="1"/>
</dbReference>
<evidence type="ECO:0000313" key="9">
    <source>
        <dbReference type="EMBL" id="KAK7524689.1"/>
    </source>
</evidence>
<organism evidence="9 10">
    <name type="scientific">Phyllosticta citriasiana</name>
    <dbReference type="NCBI Taxonomy" id="595635"/>
    <lineage>
        <taxon>Eukaryota</taxon>
        <taxon>Fungi</taxon>
        <taxon>Dikarya</taxon>
        <taxon>Ascomycota</taxon>
        <taxon>Pezizomycotina</taxon>
        <taxon>Dothideomycetes</taxon>
        <taxon>Dothideomycetes incertae sedis</taxon>
        <taxon>Botryosphaeriales</taxon>
        <taxon>Phyllostictaceae</taxon>
        <taxon>Phyllosticta</taxon>
    </lineage>
</organism>
<dbReference type="Proteomes" id="UP001363622">
    <property type="component" value="Unassembled WGS sequence"/>
</dbReference>
<feature type="domain" description="RecA family profile 1" evidence="8">
    <location>
        <begin position="112"/>
        <end position="301"/>
    </location>
</feature>
<dbReference type="PANTHER" id="PTHR22942">
    <property type="entry name" value="RECA/RAD51/RADA DNA STRAND-PAIRING FAMILY MEMBER"/>
    <property type="match status" value="1"/>
</dbReference>
<dbReference type="InterPro" id="IPR027417">
    <property type="entry name" value="P-loop_NTPase"/>
</dbReference>
<evidence type="ECO:0000259" key="8">
    <source>
        <dbReference type="PROSITE" id="PS50162"/>
    </source>
</evidence>
<dbReference type="InterPro" id="IPR020588">
    <property type="entry name" value="RecA_ATP-bd"/>
</dbReference>
<keyword evidence="3" id="KW-0227">DNA damage</keyword>
<keyword evidence="2" id="KW-0547">Nucleotide-binding</keyword>
<accession>A0ABR1L0R6</accession>
<evidence type="ECO:0000256" key="2">
    <source>
        <dbReference type="ARBA" id="ARBA00022741"/>
    </source>
</evidence>
<evidence type="ECO:0000256" key="7">
    <source>
        <dbReference type="SAM" id="MobiDB-lite"/>
    </source>
</evidence>
<name>A0ABR1L0R6_9PEZI</name>
<dbReference type="PANTHER" id="PTHR22942:SF66">
    <property type="entry name" value="RE19845P"/>
    <property type="match status" value="1"/>
</dbReference>
<sequence>MRALQRHLVLLAAAEQMTDLLHILPDSPHFSQDFAHLLPSLDRHKVTTSDILTLDALDVAKRAQVPVAEVKRLADAILRDLHAQLHLNDATPHEASPTAEADLSHRSGLKEEWRTISTLDEGLDSELGGGIPAGYLAEITGESGAGKTQFLLTLLLSVQLAPPRGLSQSAVYISTEAALATNRLHQLLQEHPLLSSLPKSSRPSLQRVLSIQTPDLESQDHILRYQLPIAITRHNVGLIVIDSIAANYRAEFERPEGTTHGQQRTSGLAMAQRSAQLVQLGSLLRKMARTHNVAIVVANQVADRFTPPSAAAAAAAASASASTSRTPSWNNSQRTETPPPPPLIHPAATPNEALTLTPGPLTLDHQQRWFTGWGDTRALSHALKTPSLGLVWSNQIAARIALLKQPVYGGAAGGWVSTAADGREDWRGNGREVRRWRRWMKVVWAAWAPPSEGKGIEFAIEGKGLVSREVEEGGHAAGAGEESGVSAGQAVGNEHEGTG</sequence>
<keyword evidence="9" id="KW-0378">Hydrolase</keyword>
<comment type="subcellular location">
    <subcellularLocation>
        <location evidence="1">Nucleus</location>
    </subcellularLocation>
</comment>
<keyword evidence="5" id="KW-0234">DNA repair</keyword>
<keyword evidence="4" id="KW-0067">ATP-binding</keyword>
<evidence type="ECO:0000256" key="5">
    <source>
        <dbReference type="ARBA" id="ARBA00023204"/>
    </source>
</evidence>
<feature type="compositionally biased region" description="Polar residues" evidence="7">
    <location>
        <begin position="323"/>
        <end position="336"/>
    </location>
</feature>
<comment type="caution">
    <text evidence="9">The sequence shown here is derived from an EMBL/GenBank/DDBJ whole genome shotgun (WGS) entry which is preliminary data.</text>
</comment>
<dbReference type="Gene3D" id="3.40.50.300">
    <property type="entry name" value="P-loop containing nucleotide triphosphate hydrolases"/>
    <property type="match status" value="1"/>
</dbReference>
<dbReference type="EMBL" id="JBBPHU010000001">
    <property type="protein sequence ID" value="KAK7524689.1"/>
    <property type="molecule type" value="Genomic_DNA"/>
</dbReference>
<reference evidence="9 10" key="1">
    <citation type="submission" date="2024-04" db="EMBL/GenBank/DDBJ databases">
        <title>Phyllosticta paracitricarpa is synonymous to the EU quarantine fungus P. citricarpa based on phylogenomic analyses.</title>
        <authorList>
            <consortium name="Lawrence Berkeley National Laboratory"/>
            <person name="Van Ingen-Buijs V.A."/>
            <person name="Van Westerhoven A.C."/>
            <person name="Haridas S."/>
            <person name="Skiadas P."/>
            <person name="Martin F."/>
            <person name="Groenewald J.Z."/>
            <person name="Crous P.W."/>
            <person name="Seidl M.F."/>
        </authorList>
    </citation>
    <scope>NUCLEOTIDE SEQUENCE [LARGE SCALE GENOMIC DNA]</scope>
    <source>
        <strain evidence="9 10">CBS 123371</strain>
    </source>
</reference>